<organism evidence="1 2">
    <name type="scientific">Herbinix hemicellulosilytica</name>
    <dbReference type="NCBI Taxonomy" id="1564487"/>
    <lineage>
        <taxon>Bacteria</taxon>
        <taxon>Bacillati</taxon>
        <taxon>Bacillota</taxon>
        <taxon>Clostridia</taxon>
        <taxon>Lachnospirales</taxon>
        <taxon>Lachnospiraceae</taxon>
        <taxon>Herbinix</taxon>
    </lineage>
</organism>
<proteinExistence type="predicted"/>
<dbReference type="EMBL" id="CVTD020000017">
    <property type="protein sequence ID" value="CRZ34929.1"/>
    <property type="molecule type" value="Genomic_DNA"/>
</dbReference>
<accession>A0A0H5SHG8</accession>
<evidence type="ECO:0000313" key="1">
    <source>
        <dbReference type="EMBL" id="CRZ34929.1"/>
    </source>
</evidence>
<dbReference type="Proteomes" id="UP000236497">
    <property type="component" value="Unassembled WGS sequence"/>
</dbReference>
<evidence type="ECO:0008006" key="3">
    <source>
        <dbReference type="Google" id="ProtNLM"/>
    </source>
</evidence>
<gene>
    <name evidence="1" type="ORF">HHT355_1729</name>
</gene>
<sequence>MQFNGRLEIKPTDILLKERGLQDMGPVQKYIDSECIRLMAPYTPMRNGFLMRSATLGTKIGSGEINQTAPYARYQYYGKLMVSSITGSAWARYGEKKVLTDKDLVHDKSRHPQAGPFWFERMKAEHKEEILNGARKVAGAK</sequence>
<dbReference type="RefSeq" id="WP_103203032.1">
    <property type="nucleotide sequence ID" value="NZ_CVTD020000017.1"/>
</dbReference>
<name>A0A0H5SHG8_HERHM</name>
<dbReference type="OrthoDB" id="1846398at2"/>
<keyword evidence="2" id="KW-1185">Reference proteome</keyword>
<protein>
    <recommendedName>
        <fullName evidence="3">Minor capsid protein</fullName>
    </recommendedName>
</protein>
<reference evidence="1 2" key="1">
    <citation type="submission" date="2015-06" db="EMBL/GenBank/DDBJ databases">
        <authorList>
            <person name="Wibberg Daniel"/>
        </authorList>
    </citation>
    <scope>NUCLEOTIDE SEQUENCE [LARGE SCALE GENOMIC DNA]</scope>
    <source>
        <strain evidence="1 2">T3/55T</strain>
    </source>
</reference>
<dbReference type="AlphaFoldDB" id="A0A0H5SHG8"/>
<evidence type="ECO:0000313" key="2">
    <source>
        <dbReference type="Proteomes" id="UP000236497"/>
    </source>
</evidence>